<dbReference type="InterPro" id="IPR021242">
    <property type="entry name" value="DUF2799"/>
</dbReference>
<dbReference type="RefSeq" id="WP_338294340.1">
    <property type="nucleotide sequence ID" value="NZ_AP027272.1"/>
</dbReference>
<feature type="signal peptide" evidence="1">
    <location>
        <begin position="1"/>
        <end position="21"/>
    </location>
</feature>
<reference evidence="2" key="1">
    <citation type="submission" date="2023-01" db="EMBL/GenBank/DDBJ databases">
        <title>Complete genome sequence of Planctobacterium marinum strain Dej080120_11.</title>
        <authorList>
            <person name="Ueki S."/>
            <person name="Maruyama F."/>
        </authorList>
    </citation>
    <scope>NUCLEOTIDE SEQUENCE</scope>
    <source>
        <strain evidence="2">Dej080120_11</strain>
    </source>
</reference>
<evidence type="ECO:0000313" key="2">
    <source>
        <dbReference type="EMBL" id="BDX08268.1"/>
    </source>
</evidence>
<organism evidence="2 3">
    <name type="scientific">Planctobacterium marinum</name>
    <dbReference type="NCBI Taxonomy" id="1631968"/>
    <lineage>
        <taxon>Bacteria</taxon>
        <taxon>Pseudomonadati</taxon>
        <taxon>Pseudomonadota</taxon>
        <taxon>Gammaproteobacteria</taxon>
        <taxon>Alteromonadales</taxon>
        <taxon>Alteromonadaceae</taxon>
        <taxon>Planctobacterium</taxon>
    </lineage>
</organism>
<keyword evidence="3" id="KW-1185">Reference proteome</keyword>
<accession>A0AA48KS58</accession>
<feature type="chain" id="PRO_5041434868" description="DUF2799 domain-containing protein" evidence="1">
    <location>
        <begin position="22"/>
        <end position="212"/>
    </location>
</feature>
<dbReference type="KEGG" id="pmaw:MACH26_37890"/>
<dbReference type="EMBL" id="AP027272">
    <property type="protein sequence ID" value="BDX08268.1"/>
    <property type="molecule type" value="Genomic_DNA"/>
</dbReference>
<protein>
    <recommendedName>
        <fullName evidence="4">DUF2799 domain-containing protein</fullName>
    </recommendedName>
</protein>
<proteinExistence type="predicted"/>
<dbReference type="Pfam" id="PF10973">
    <property type="entry name" value="DUF2799"/>
    <property type="match status" value="1"/>
</dbReference>
<evidence type="ECO:0000256" key="1">
    <source>
        <dbReference type="SAM" id="SignalP"/>
    </source>
</evidence>
<sequence>MMDCKKWLLFAALLLNGCASMNQMECQTADWRAIGFEDGSSGKNQSVISQYRKDCAEHGITADLQAYREGHHDGSVLFCTEINGFRLGAMDRDYQQSCPAELEPEFLAAYRDGQSLNQAEQAMHAAENDINHNQQQLITIAQEIEQKNDEMVADGLTREQRIQIRDEIKQLQFEYVEVEGLQEELHAILDEQAAHFHHVNETMKNKYPLADL</sequence>
<dbReference type="AlphaFoldDB" id="A0AA48KS58"/>
<evidence type="ECO:0000313" key="3">
    <source>
        <dbReference type="Proteomes" id="UP001333710"/>
    </source>
</evidence>
<evidence type="ECO:0008006" key="4">
    <source>
        <dbReference type="Google" id="ProtNLM"/>
    </source>
</evidence>
<gene>
    <name evidence="2" type="ORF">MACH26_37890</name>
</gene>
<dbReference type="Proteomes" id="UP001333710">
    <property type="component" value="Chromosome"/>
</dbReference>
<name>A0AA48KS58_9ALTE</name>
<keyword evidence="1" id="KW-0732">Signal</keyword>